<name>A0A4R3QGZ3_RHISU</name>
<proteinExistence type="predicted"/>
<gene>
    <name evidence="1" type="ORF">EV132_101201</name>
</gene>
<evidence type="ECO:0000313" key="1">
    <source>
        <dbReference type="EMBL" id="TCU20137.1"/>
    </source>
</evidence>
<evidence type="ECO:0000313" key="2">
    <source>
        <dbReference type="Proteomes" id="UP000294576"/>
    </source>
</evidence>
<comment type="caution">
    <text evidence="1">The sequence shown here is derived from an EMBL/GenBank/DDBJ whole genome shotgun (WGS) entry which is preliminary data.</text>
</comment>
<accession>A0A4R3QGZ3</accession>
<dbReference type="AlphaFoldDB" id="A0A4R3QGZ3"/>
<dbReference type="Proteomes" id="UP000294576">
    <property type="component" value="Unassembled WGS sequence"/>
</dbReference>
<organism evidence="1 2">
    <name type="scientific">Rhizobium sullae</name>
    <name type="common">Rhizobium hedysari</name>
    <dbReference type="NCBI Taxonomy" id="50338"/>
    <lineage>
        <taxon>Bacteria</taxon>
        <taxon>Pseudomonadati</taxon>
        <taxon>Pseudomonadota</taxon>
        <taxon>Alphaproteobacteria</taxon>
        <taxon>Hyphomicrobiales</taxon>
        <taxon>Rhizobiaceae</taxon>
        <taxon>Rhizobium/Agrobacterium group</taxon>
        <taxon>Rhizobium</taxon>
    </lineage>
</organism>
<sequence length="85" mass="9047">MSTTSASKPAGFSHSARSVDELDELIGLARMITYAKSAAQDIELVSATHWLELALKAIAHEIGDAADTGLLDLTLSTDAINLRKH</sequence>
<protein>
    <submittedName>
        <fullName evidence="1">Uncharacterized protein</fullName>
    </submittedName>
</protein>
<dbReference type="EMBL" id="SMBH01000001">
    <property type="protein sequence ID" value="TCU20137.1"/>
    <property type="molecule type" value="Genomic_DNA"/>
</dbReference>
<dbReference type="RefSeq" id="WP_207917121.1">
    <property type="nucleotide sequence ID" value="NZ_SMBH01000001.1"/>
</dbReference>
<reference evidence="1 2" key="1">
    <citation type="submission" date="2019-03" db="EMBL/GenBank/DDBJ databases">
        <title>Genomic Encyclopedia of Type Strains, Phase IV (KMG-V): Genome sequencing to study the core and pangenomes of soil and plant-associated prokaryotes.</title>
        <authorList>
            <person name="Whitman W."/>
        </authorList>
    </citation>
    <scope>NUCLEOTIDE SEQUENCE [LARGE SCALE GENOMIC DNA]</scope>
    <source>
        <strain evidence="1 2">Hc14</strain>
    </source>
</reference>